<dbReference type="Gene3D" id="3.40.50.150">
    <property type="entry name" value="Vaccinia Virus protein VP39"/>
    <property type="match status" value="1"/>
</dbReference>
<dbReference type="Pfam" id="PF13649">
    <property type="entry name" value="Methyltransf_25"/>
    <property type="match status" value="1"/>
</dbReference>
<keyword evidence="2" id="KW-0808">Transferase</keyword>
<dbReference type="RefSeq" id="WP_110297905.1">
    <property type="nucleotide sequence ID" value="NZ_QJJM01000003.1"/>
</dbReference>
<dbReference type="InterPro" id="IPR029063">
    <property type="entry name" value="SAM-dependent_MTases_sf"/>
</dbReference>
<sequence length="235" mass="26319">MLSSLAHRLKGRSAGEIVRLIGHNIVYHARELSPEARRRNRKFRAFDEQWGTDTFEMRELHTLTVDPALAAHARRYQASNGGNMSSWFADLNVDFTRTAFIDYGCGKGRAVLEAARFPFARVIGVEFAPELVDIALRNREIMAARGALAAPVEFLCMDAARYRPPVDLDLVCFFYDPFDDTVMAPVAERLTALAQPVSVIYLEPHCIGQFRKSGHWAEGISVDNLVLRNPAALGR</sequence>
<dbReference type="EMBL" id="QJJM01000003">
    <property type="protein sequence ID" value="PXW78108.1"/>
    <property type="molecule type" value="Genomic_DNA"/>
</dbReference>
<comment type="caution">
    <text evidence="2">The sequence shown here is derived from an EMBL/GenBank/DDBJ whole genome shotgun (WGS) entry which is preliminary data.</text>
</comment>
<dbReference type="CDD" id="cd02440">
    <property type="entry name" value="AdoMet_MTases"/>
    <property type="match status" value="1"/>
</dbReference>
<keyword evidence="2" id="KW-0489">Methyltransferase</keyword>
<organism evidence="2 3">
    <name type="scientific">Blastomonas natatoria</name>
    <dbReference type="NCBI Taxonomy" id="34015"/>
    <lineage>
        <taxon>Bacteria</taxon>
        <taxon>Pseudomonadati</taxon>
        <taxon>Pseudomonadota</taxon>
        <taxon>Alphaproteobacteria</taxon>
        <taxon>Sphingomonadales</taxon>
        <taxon>Sphingomonadaceae</taxon>
        <taxon>Blastomonas</taxon>
    </lineage>
</organism>
<dbReference type="SUPFAM" id="SSF53335">
    <property type="entry name" value="S-adenosyl-L-methionine-dependent methyltransferases"/>
    <property type="match status" value="1"/>
</dbReference>
<feature type="domain" description="Methyltransferase" evidence="1">
    <location>
        <begin position="101"/>
        <end position="178"/>
    </location>
</feature>
<reference evidence="2 3" key="1">
    <citation type="submission" date="2018-05" db="EMBL/GenBank/DDBJ databases">
        <title>Genomic Encyclopedia of Type Strains, Phase IV (KMG-IV): sequencing the most valuable type-strain genomes for metagenomic binning, comparative biology and taxonomic classification.</title>
        <authorList>
            <person name="Goeker M."/>
        </authorList>
    </citation>
    <scope>NUCLEOTIDE SEQUENCE [LARGE SCALE GENOMIC DNA]</scope>
    <source>
        <strain evidence="2 3">DSM 3183</strain>
    </source>
</reference>
<evidence type="ECO:0000259" key="1">
    <source>
        <dbReference type="Pfam" id="PF13649"/>
    </source>
</evidence>
<evidence type="ECO:0000313" key="2">
    <source>
        <dbReference type="EMBL" id="PXW78108.1"/>
    </source>
</evidence>
<proteinExistence type="predicted"/>
<evidence type="ECO:0000313" key="3">
    <source>
        <dbReference type="Proteomes" id="UP000248014"/>
    </source>
</evidence>
<accession>A0A2V3VBH0</accession>
<name>A0A2V3VBH0_9SPHN</name>
<keyword evidence="3" id="KW-1185">Reference proteome</keyword>
<dbReference type="GO" id="GO:0032259">
    <property type="term" value="P:methylation"/>
    <property type="evidence" value="ECO:0007669"/>
    <property type="project" value="UniProtKB-KW"/>
</dbReference>
<dbReference type="OrthoDB" id="9780095at2"/>
<dbReference type="Proteomes" id="UP000248014">
    <property type="component" value="Unassembled WGS sequence"/>
</dbReference>
<dbReference type="AlphaFoldDB" id="A0A2V3VBH0"/>
<dbReference type="GO" id="GO:0008168">
    <property type="term" value="F:methyltransferase activity"/>
    <property type="evidence" value="ECO:0007669"/>
    <property type="project" value="UniProtKB-KW"/>
</dbReference>
<protein>
    <submittedName>
        <fullName evidence="2">Methyltransferase family protein</fullName>
    </submittedName>
</protein>
<gene>
    <name evidence="2" type="ORF">C7451_103216</name>
</gene>
<dbReference type="InterPro" id="IPR041698">
    <property type="entry name" value="Methyltransf_25"/>
</dbReference>